<feature type="domain" description="AAA+ ATPase" evidence="14">
    <location>
        <begin position="113"/>
        <end position="252"/>
    </location>
</feature>
<feature type="non-terminal residue" evidence="15">
    <location>
        <position position="1"/>
    </location>
</feature>
<dbReference type="Gene3D" id="1.20.58.1120">
    <property type="match status" value="1"/>
</dbReference>
<dbReference type="Pfam" id="PF03028">
    <property type="entry name" value="Dynein_heavy"/>
    <property type="match status" value="1"/>
</dbReference>
<dbReference type="InterPro" id="IPR041228">
    <property type="entry name" value="Dynein_C"/>
</dbReference>
<keyword evidence="8 13" id="KW-0175">Coiled coil</keyword>
<comment type="similarity">
    <text evidence="2">Belongs to the dynein heavy chain family.</text>
</comment>
<dbReference type="Gene3D" id="1.20.920.30">
    <property type="match status" value="1"/>
</dbReference>
<evidence type="ECO:0000256" key="8">
    <source>
        <dbReference type="ARBA" id="ARBA00023054"/>
    </source>
</evidence>
<evidence type="ECO:0000313" key="16">
    <source>
        <dbReference type="Proteomes" id="UP001345963"/>
    </source>
</evidence>
<dbReference type="Gene3D" id="1.10.472.130">
    <property type="match status" value="1"/>
</dbReference>
<dbReference type="InterPro" id="IPR041466">
    <property type="entry name" value="Dynein_AAA5_ext"/>
</dbReference>
<feature type="coiled-coil region" evidence="13">
    <location>
        <begin position="1611"/>
        <end position="1659"/>
    </location>
</feature>
<evidence type="ECO:0000256" key="4">
    <source>
        <dbReference type="ARBA" id="ARBA00022701"/>
    </source>
</evidence>
<dbReference type="Proteomes" id="UP001345963">
    <property type="component" value="Unassembled WGS sequence"/>
</dbReference>
<keyword evidence="6" id="KW-0067">ATP-binding</keyword>
<dbReference type="Pfam" id="PF12780">
    <property type="entry name" value="AAA_8"/>
    <property type="match status" value="1"/>
</dbReference>
<dbReference type="Pfam" id="PF12775">
    <property type="entry name" value="AAA_7"/>
    <property type="match status" value="1"/>
</dbReference>
<reference evidence="15 16" key="1">
    <citation type="submission" date="2021-07" db="EMBL/GenBank/DDBJ databases">
        <authorList>
            <person name="Palmer J.M."/>
        </authorList>
    </citation>
    <scope>NUCLEOTIDE SEQUENCE [LARGE SCALE GENOMIC DNA]</scope>
    <source>
        <strain evidence="15 16">AT_MEX2019</strain>
        <tissue evidence="15">Muscle</tissue>
    </source>
</reference>
<evidence type="ECO:0000256" key="13">
    <source>
        <dbReference type="SAM" id="Coils"/>
    </source>
</evidence>
<dbReference type="Gene3D" id="3.10.490.20">
    <property type="match status" value="1"/>
</dbReference>
<evidence type="ECO:0000256" key="10">
    <source>
        <dbReference type="ARBA" id="ARBA00023175"/>
    </source>
</evidence>
<dbReference type="EMBL" id="JAHUTI010039819">
    <property type="protein sequence ID" value="MED6244714.1"/>
    <property type="molecule type" value="Genomic_DNA"/>
</dbReference>
<dbReference type="InterPro" id="IPR035699">
    <property type="entry name" value="AAA_6"/>
</dbReference>
<dbReference type="InterPro" id="IPR027417">
    <property type="entry name" value="P-loop_NTPase"/>
</dbReference>
<dbReference type="PANTHER" id="PTHR22878">
    <property type="entry name" value="DYNEIN HEAVY CHAIN 6, AXONEMAL-LIKE-RELATED"/>
    <property type="match status" value="1"/>
</dbReference>
<protein>
    <submittedName>
        <fullName evidence="15">Dynein heavy chain 3, axonemal</fullName>
    </submittedName>
</protein>
<evidence type="ECO:0000256" key="12">
    <source>
        <dbReference type="ARBA" id="ARBA00023273"/>
    </source>
</evidence>
<keyword evidence="5" id="KW-0547">Nucleotide-binding</keyword>
<keyword evidence="16" id="KW-1185">Reference proteome</keyword>
<comment type="subcellular location">
    <subcellularLocation>
        <location evidence="1">Cytoplasm</location>
        <location evidence="1">Cytoskeleton</location>
        <location evidence="1">Cilium axoneme</location>
    </subcellularLocation>
</comment>
<dbReference type="Pfam" id="PF12777">
    <property type="entry name" value="MT"/>
    <property type="match status" value="1"/>
</dbReference>
<evidence type="ECO:0000256" key="7">
    <source>
        <dbReference type="ARBA" id="ARBA00023017"/>
    </source>
</evidence>
<dbReference type="InterPro" id="IPR041658">
    <property type="entry name" value="AAA_lid_11"/>
</dbReference>
<dbReference type="Pfam" id="PF18199">
    <property type="entry name" value="Dynein_C"/>
    <property type="match status" value="1"/>
</dbReference>
<dbReference type="Pfam" id="PF17852">
    <property type="entry name" value="Dynein_AAA_lid"/>
    <property type="match status" value="1"/>
</dbReference>
<evidence type="ECO:0000256" key="6">
    <source>
        <dbReference type="ARBA" id="ARBA00022840"/>
    </source>
</evidence>
<dbReference type="InterPro" id="IPR024743">
    <property type="entry name" value="Dynein_HC_stalk"/>
</dbReference>
<keyword evidence="9" id="KW-0969">Cilium</keyword>
<evidence type="ECO:0000256" key="3">
    <source>
        <dbReference type="ARBA" id="ARBA00022490"/>
    </source>
</evidence>
<dbReference type="Gene3D" id="1.20.920.20">
    <property type="match status" value="1"/>
</dbReference>
<evidence type="ECO:0000259" key="14">
    <source>
        <dbReference type="SMART" id="SM00382"/>
    </source>
</evidence>
<sequence>AYVEKCNAQIADIVELVRGKLPGGARMTLGALTVIDVHARDVVAKLAKDSISSLNDFAWISQLRYFWEGGEVMVRMITTCRKYGYEYLGNSPRLVITPLTDRCYRTLMGALKLNLGGAPEGPAGTGKTETTKDLAKALAKQCVVFNCSDGLDYKAMSKFFKGLAQSGAWACFDEFNRIEVEVLSVVAQQVLCIQQAIAKNLKTFVFEGTELSLNPTCSVFITMNPGYAGRAELPDNLKALFRTVAMMVPDYGLIGEISLYSMGFIESRSLAQKIVATYRLCSEQLSSQYHYDYGMRAVKTVLTAAGNLKLKYPQENESVLLLRALMDVNMAKFLAQDVPLFQGIISDLFPGVVLPKPDYDLLFKALDDNIAKLNLQPVPWFIGKIIQIYEMMLVRHGFMIVGNPLGGKTSAYKVLAAALGDLCEEKLMEEFAVNYCIINPKAITMGQLYGCFDPVSHEWSDGVLASTFRNQSISTSEDRQWIIFDGPIDAVWIENMNTVLDDNKKLCLMSGEIIQMSPKMSLIFEPADLEQASPATVSRCGMIYMEPQQLGWSPLRDSYLNTLPKSLGVEHIELITDLFDWLVQPCLDFIDKECHFMVPTSPIHLAYSLMKLYTCLMDEVTASETNDAMNMSSEQITIWLQGLFLFALVWSLGGTITGDSRKKFDIFFRNMVTGMDDEHPRPKSIKLKKNNIFPERGTVYDYYFHKDGHGHWNSWTDSITKEENIIPAGTKVSDLIIPTIETARQLFFLRTYLAHEVPMLFVGPTGTGKSVINKSFLVKLPNEQYTPNCINFSARTSANQTQDIIMAKLDRRRKGVFGPPMGKKSVVFVDDLNMPAKEKYGAQPPIELLRQWLDHHHWYDKKDTSSLNIVDVLFISAMGPPGGGKNDITGRFTRHLNIISIDSFDDETLTKIFSSIVDWHFSKGFDASFFRLGKIMVQATMSVYKATIDSFLPTPSKSHYIFNLRDFSRVIRGVLLAPPTHMQDGEKLIRLWIHEIYRVFYDRLIDSADKETFFTIVKEKTSNFFKMNLEKLLCHLSRDGTVIDENIRSLFFGDYAKPDSDTKAYDEITDLHSLQEVMEFYLEEYNSCSKAPMSLVMFKFAIEHISRICRVLRQDNGHLLLVGIGGSGRQSTTKLGTFISDYVPFQIELTKNYSMLDWRDDLKRIMLKAGIERKSLVFLFNDSQITDEAMLEDIDMLLNTGDVPNIFAADERADIIDKAQGIARMEGKKIDATPLSVYNYFIDQVKANLHIVLAMSPIGDAFRNRLRMFPSLINCCTIDWFHGWPSDALEMVAHKFLEDVEMESDIRLEVVEMCKTFQTSVREMSQVYFSRLRRHNYVTPTSYLELILTFKNLLKVKRNEVNTARNRYIIGLQKLEFAASQVSVMQQELTALQPELIQTSAETDKMVIKIEAETVEADAKKDIVSTDEKVANKAAAAAKAIKDECEGDLAEALPALNAALAALDTLKPADITVVKSMQNPPGPIKLVMESICVMMGIKPERKPDPSGSGKMIEDFWGPSKKLLADLKFLENLKTYDKDNIPVPFIKKIREKFIDHPDFQPSVIKNVSSACEGLCKWVRAMEVYERVNRIVAPKKERLKLAENELAVQMDMLAVKRAELKKVEDRLQSLNDELAAMIDKKKDLEDNIELCSQKLIRAEKLIGGLGGEKDRWIEAARQLGMRYTSLTGDILLSSGTVSYLGAFTVDYRKNCQEQWHKLCQEKKIPCSENFTLTSTLGNQVAIRAWQIAGLPVDSFSTDNSIIVFNSRRWPLMIDPQGQANKWVKNMEKANKLAVIKQSDGNYVRILENCIQFGKPVLMEHVGEELDPVLEPVLLKQTFKQQGVEYMKVGENIVEYSPDFLFYMTTVLRNPHYLPEVAVKVCLLNFMITPQGLQDQLLGLVAAKEKPELEEKKNQLILESAANIKQLKEIEDQILEVLSSSKGNILEDETALKILSSSKILSEEISEKQQVAGITEKEIDNTRMGYRPVAEHSAILFFCISEMANIEPMYQYSLTWFLSLYQHSISESPKSNAVSERINNIVEHFTLCIYNNVCRSLFEKDKLLFSLLLTVGILQGKGQVDDEVWRFLLTGGIALDNPLPNPASEWLSDKSWSEIVMASKLPNLNKFFSHVRENIPKWKHIYDSAKPHEDQLPDQWDRLAGLNRMVIIRCFRPDKLVPAVQNFIEQNMGQAYIEPPTFDLAGSYKDSNCCSPLIFVLSPGSDPTAVLLKFADDLEMRGSKIQTISLGQGQGPIAAQMIDKAIKEGTWVVLQNCHLATSWMPTLERICEEVITPENTHPNFRLWLTSYPSDKFPVSILQNGLKMTNEPPKGIRANMLRSYLSHPISDPEFFGSSKKQTIWQKLLFGLTFFHALVQERRNFGPLGWNIPYEFNESDLRISIRQIQMFLDEYDEVPLEALTYLTGECNYGGRVTDDKDRRLLLSLLSTFYSWELIEQDCYHLCEGDVYYVPAHGPYQSYVNYIRSLPICADPCVFGLHSNADITKDNQETNQLLEGILLTLPRQSGGGAKSPQEVVEELSEDILSKLRADFDIQVVMDKYPVMYEESMNTVLRQEVIRFNRLTEVVRDSLVNICKALKGQIVMSSELENVFNSMLVGKVPAMWAAKSYPSLKPLGSYVTDLLSRLQVLQNWIDDGPPSVFWLSGFYFTQSFLTGVSQNFARKHTIPIDYIGFEFEVTKEETHMEEKPKDGAYVRGLFLEGACWDRQNMVIGESLPKILFDSLPIIKLKPGEMDKFQHENIYLCPVYKTSARRGTLSTTGHSTNYVLSIELPSDKPQKHWINRGVACLCQLDD</sequence>
<dbReference type="Gene3D" id="1.20.1270.280">
    <property type="match status" value="1"/>
</dbReference>
<keyword evidence="7" id="KW-0243">Dynein</keyword>
<proteinExistence type="inferred from homology"/>
<dbReference type="InterPro" id="IPR004273">
    <property type="entry name" value="Dynein_heavy_D6_P-loop"/>
</dbReference>
<evidence type="ECO:0000256" key="9">
    <source>
        <dbReference type="ARBA" id="ARBA00023069"/>
    </source>
</evidence>
<keyword evidence="3" id="KW-0963">Cytoplasm</keyword>
<keyword evidence="12" id="KW-0966">Cell projection</keyword>
<dbReference type="InterPro" id="IPR024317">
    <property type="entry name" value="Dynein_heavy_chain_D4_dom"/>
</dbReference>
<organism evidence="15 16">
    <name type="scientific">Ataeniobius toweri</name>
    <dbReference type="NCBI Taxonomy" id="208326"/>
    <lineage>
        <taxon>Eukaryota</taxon>
        <taxon>Metazoa</taxon>
        <taxon>Chordata</taxon>
        <taxon>Craniata</taxon>
        <taxon>Vertebrata</taxon>
        <taxon>Euteleostomi</taxon>
        <taxon>Actinopterygii</taxon>
        <taxon>Neopterygii</taxon>
        <taxon>Teleostei</taxon>
        <taxon>Neoteleostei</taxon>
        <taxon>Acanthomorphata</taxon>
        <taxon>Ovalentaria</taxon>
        <taxon>Atherinomorphae</taxon>
        <taxon>Cyprinodontiformes</taxon>
        <taxon>Goodeidae</taxon>
        <taxon>Ataeniobius</taxon>
    </lineage>
</organism>
<dbReference type="Pfam" id="PF18198">
    <property type="entry name" value="AAA_lid_11"/>
    <property type="match status" value="1"/>
</dbReference>
<dbReference type="InterPro" id="IPR035706">
    <property type="entry name" value="AAA_9"/>
</dbReference>
<dbReference type="Pfam" id="PF12781">
    <property type="entry name" value="AAA_9"/>
    <property type="match status" value="1"/>
</dbReference>
<dbReference type="InterPro" id="IPR041589">
    <property type="entry name" value="DNAH3_AAA_lid_1"/>
</dbReference>
<dbReference type="InterPro" id="IPR042219">
    <property type="entry name" value="AAA_lid_11_sf"/>
</dbReference>
<keyword evidence="10" id="KW-0505">Motor protein</keyword>
<evidence type="ECO:0000256" key="1">
    <source>
        <dbReference type="ARBA" id="ARBA00004430"/>
    </source>
</evidence>
<gene>
    <name evidence="15" type="primary">DNAH3</name>
    <name evidence="15" type="ORF">ATANTOWER_022146</name>
</gene>
<dbReference type="InterPro" id="IPR043160">
    <property type="entry name" value="Dynein_C_barrel"/>
</dbReference>
<accession>A0ABU7B378</accession>
<evidence type="ECO:0000313" key="15">
    <source>
        <dbReference type="EMBL" id="MED6244714.1"/>
    </source>
</evidence>
<dbReference type="Gene3D" id="6.10.140.1060">
    <property type="match status" value="1"/>
</dbReference>
<dbReference type="Gene3D" id="1.10.8.710">
    <property type="match status" value="1"/>
</dbReference>
<dbReference type="InterPro" id="IPR026983">
    <property type="entry name" value="DHC"/>
</dbReference>
<dbReference type="Gene3D" id="1.10.8.1220">
    <property type="match status" value="1"/>
</dbReference>
<dbReference type="Pfam" id="PF17857">
    <property type="entry name" value="AAA_lid_1"/>
    <property type="match status" value="1"/>
</dbReference>
<evidence type="ECO:0000256" key="2">
    <source>
        <dbReference type="ARBA" id="ARBA00008887"/>
    </source>
</evidence>
<comment type="caution">
    <text evidence="15">The sequence shown here is derived from an EMBL/GenBank/DDBJ whole genome shotgun (WGS) entry which is preliminary data.</text>
</comment>
<keyword evidence="4" id="KW-0493">Microtubule</keyword>
<evidence type="ECO:0000256" key="5">
    <source>
        <dbReference type="ARBA" id="ARBA00022741"/>
    </source>
</evidence>
<feature type="domain" description="AAA+ ATPase" evidence="14">
    <location>
        <begin position="755"/>
        <end position="902"/>
    </location>
</feature>
<dbReference type="InterPro" id="IPR003593">
    <property type="entry name" value="AAA+_ATPase"/>
</dbReference>
<evidence type="ECO:0000256" key="11">
    <source>
        <dbReference type="ARBA" id="ARBA00023212"/>
    </source>
</evidence>
<dbReference type="PANTHER" id="PTHR22878:SF71">
    <property type="entry name" value="DYNEIN, AXONEMAL, HEAVY CHAIN 3"/>
    <property type="match status" value="1"/>
</dbReference>
<dbReference type="Gene3D" id="1.10.8.720">
    <property type="entry name" value="Region D6 of dynein motor"/>
    <property type="match status" value="1"/>
</dbReference>
<dbReference type="InterPro" id="IPR043157">
    <property type="entry name" value="Dynein_AAA1S"/>
</dbReference>
<dbReference type="SMART" id="SM00382">
    <property type="entry name" value="AAA"/>
    <property type="match status" value="2"/>
</dbReference>
<dbReference type="SUPFAM" id="SSF52540">
    <property type="entry name" value="P-loop containing nucleoside triphosphate hydrolases"/>
    <property type="match status" value="4"/>
</dbReference>
<dbReference type="Pfam" id="PF12774">
    <property type="entry name" value="AAA_6"/>
    <property type="match status" value="1"/>
</dbReference>
<dbReference type="Gene3D" id="3.40.50.300">
    <property type="entry name" value="P-loop containing nucleotide triphosphate hydrolases"/>
    <property type="match status" value="5"/>
</dbReference>
<name>A0ABU7B378_9TELE</name>
<keyword evidence="11" id="KW-0206">Cytoskeleton</keyword>